<evidence type="ECO:0000256" key="3">
    <source>
        <dbReference type="ARBA" id="ARBA00022692"/>
    </source>
</evidence>
<feature type="transmembrane region" description="Helical" evidence="6">
    <location>
        <begin position="182"/>
        <end position="207"/>
    </location>
</feature>
<keyword evidence="4 6" id="KW-1133">Transmembrane helix</keyword>
<dbReference type="GO" id="GO:0005886">
    <property type="term" value="C:plasma membrane"/>
    <property type="evidence" value="ECO:0007669"/>
    <property type="project" value="UniProtKB-SubCell"/>
</dbReference>
<proteinExistence type="predicted"/>
<evidence type="ECO:0000256" key="2">
    <source>
        <dbReference type="ARBA" id="ARBA00022475"/>
    </source>
</evidence>
<feature type="transmembrane region" description="Helical" evidence="6">
    <location>
        <begin position="303"/>
        <end position="326"/>
    </location>
</feature>
<sequence length="513" mass="55903">MSGLGQRLILGSIGRVLSLAVTIGLSLLLTPFIIRHIGSSLFGLWSLIGGIMGFSGLLDLGLNSALKRFLPQAFEKQDQHLAGEIFCSALAVFVGIGVCIAFGLGIGAGPIHSWVARETAFSLFRTVWIVLVVDTAVQFPLRAYVGYFEARLRQDILSAVETLKAVLRAALVVYALSSGKGIVALALVTFGVNVAGGLLLVGLYRLYYGDVRLSRHFIRKDTILRMLDYSYKNVIAAVGDILRFQIDLVVISAYCPLSHVAVYAIASRLSAYFMETVAAFIGMSIPLFSGLDARGDPRLLLEVYYLLIKIASVLSVYIGGMFLLLGKAFIVRWVGADFAASYPVLFILTIGIGIALSQYPTVNLLRGLSLHTTISFLNIVEGLANLALSLVLVQSMGLVGVALGTAIPITVFAGVFGPIIAMRLVGYIKPLEWIRTYGVVMLKAFAAMGLFGALASPWITPDYLRLSAIAGLSIVYFPCMYFWAFSKRERRHYLMAEERIRNFFGRPSPDPER</sequence>
<feature type="transmembrane region" description="Helical" evidence="6">
    <location>
        <begin position="338"/>
        <end position="356"/>
    </location>
</feature>
<feature type="transmembrane region" description="Helical" evidence="6">
    <location>
        <begin position="40"/>
        <end position="60"/>
    </location>
</feature>
<evidence type="ECO:0000256" key="1">
    <source>
        <dbReference type="ARBA" id="ARBA00004651"/>
    </source>
</evidence>
<feature type="transmembrane region" description="Helical" evidence="6">
    <location>
        <begin position="272"/>
        <end position="291"/>
    </location>
</feature>
<dbReference type="PANTHER" id="PTHR30250">
    <property type="entry name" value="PST FAMILY PREDICTED COLANIC ACID TRANSPORTER"/>
    <property type="match status" value="1"/>
</dbReference>
<feature type="transmembrane region" description="Helical" evidence="6">
    <location>
        <begin position="437"/>
        <end position="460"/>
    </location>
</feature>
<feature type="transmembrane region" description="Helical" evidence="6">
    <location>
        <begin position="466"/>
        <end position="485"/>
    </location>
</feature>
<evidence type="ECO:0000256" key="6">
    <source>
        <dbReference type="SAM" id="Phobius"/>
    </source>
</evidence>
<keyword evidence="2" id="KW-1003">Cell membrane</keyword>
<dbReference type="PANTHER" id="PTHR30250:SF26">
    <property type="entry name" value="PSMA PROTEIN"/>
    <property type="match status" value="1"/>
</dbReference>
<dbReference type="EMBL" id="DSUH01000134">
    <property type="protein sequence ID" value="HGU32384.1"/>
    <property type="molecule type" value="Genomic_DNA"/>
</dbReference>
<dbReference type="AlphaFoldDB" id="A0A7C4MPF9"/>
<organism evidence="7">
    <name type="scientific">Desulfatirhabdium butyrativorans</name>
    <dbReference type="NCBI Taxonomy" id="340467"/>
    <lineage>
        <taxon>Bacteria</taxon>
        <taxon>Pseudomonadati</taxon>
        <taxon>Thermodesulfobacteriota</taxon>
        <taxon>Desulfobacteria</taxon>
        <taxon>Desulfobacterales</taxon>
        <taxon>Desulfatirhabdiaceae</taxon>
        <taxon>Desulfatirhabdium</taxon>
    </lineage>
</organism>
<dbReference type="InterPro" id="IPR050833">
    <property type="entry name" value="Poly_Biosynth_Transport"/>
</dbReference>
<keyword evidence="5 6" id="KW-0472">Membrane</keyword>
<comment type="caution">
    <text evidence="7">The sequence shown here is derived from an EMBL/GenBank/DDBJ whole genome shotgun (WGS) entry which is preliminary data.</text>
</comment>
<reference evidence="7" key="1">
    <citation type="journal article" date="2020" name="mSystems">
        <title>Genome- and Community-Level Interaction Insights into Carbon Utilization and Element Cycling Functions of Hydrothermarchaeota in Hydrothermal Sediment.</title>
        <authorList>
            <person name="Zhou Z."/>
            <person name="Liu Y."/>
            <person name="Xu W."/>
            <person name="Pan J."/>
            <person name="Luo Z.H."/>
            <person name="Li M."/>
        </authorList>
    </citation>
    <scope>NUCLEOTIDE SEQUENCE [LARGE SCALE GENOMIC DNA]</scope>
    <source>
        <strain evidence="7">SpSt-477</strain>
    </source>
</reference>
<feature type="transmembrane region" description="Helical" evidence="6">
    <location>
        <begin position="12"/>
        <end position="34"/>
    </location>
</feature>
<feature type="transmembrane region" description="Helical" evidence="6">
    <location>
        <begin position="81"/>
        <end position="106"/>
    </location>
</feature>
<evidence type="ECO:0000256" key="5">
    <source>
        <dbReference type="ARBA" id="ARBA00023136"/>
    </source>
</evidence>
<evidence type="ECO:0000313" key="7">
    <source>
        <dbReference type="EMBL" id="HGU32384.1"/>
    </source>
</evidence>
<feature type="transmembrane region" description="Helical" evidence="6">
    <location>
        <begin position="398"/>
        <end position="425"/>
    </location>
</feature>
<feature type="transmembrane region" description="Helical" evidence="6">
    <location>
        <begin position="368"/>
        <end position="392"/>
    </location>
</feature>
<name>A0A7C4MPF9_9BACT</name>
<keyword evidence="3 6" id="KW-0812">Transmembrane</keyword>
<comment type="subcellular location">
    <subcellularLocation>
        <location evidence="1">Cell membrane</location>
        <topology evidence="1">Multi-pass membrane protein</topology>
    </subcellularLocation>
</comment>
<evidence type="ECO:0000256" key="4">
    <source>
        <dbReference type="ARBA" id="ARBA00022989"/>
    </source>
</evidence>
<gene>
    <name evidence="7" type="ORF">ENS29_05965</name>
</gene>
<feature type="transmembrane region" description="Helical" evidence="6">
    <location>
        <begin position="126"/>
        <end position="144"/>
    </location>
</feature>
<accession>A0A7C4MPF9</accession>
<protein>
    <recommendedName>
        <fullName evidence="8">Polysaccharide biosynthesis protein C-terminal domain-containing protein</fullName>
    </recommendedName>
</protein>
<evidence type="ECO:0008006" key="8">
    <source>
        <dbReference type="Google" id="ProtNLM"/>
    </source>
</evidence>